<protein>
    <submittedName>
        <fullName evidence="1">Uncharacterized protein</fullName>
    </submittedName>
</protein>
<accession>A0A9E8JP70</accession>
<dbReference type="RefSeq" id="WP_228346238.1">
    <property type="nucleotide sequence ID" value="NZ_CP045550.1"/>
</dbReference>
<name>A0A9E8JP70_9GAMM</name>
<evidence type="ECO:0000313" key="2">
    <source>
        <dbReference type="Proteomes" id="UP000596074"/>
    </source>
</evidence>
<reference evidence="1 2" key="1">
    <citation type="submission" date="2019-11" db="EMBL/GenBank/DDBJ databases">
        <title>Venatorbacter sp. nov. a predator of Campylobacter and other Gram-negative bacteria.</title>
        <authorList>
            <person name="Saeedi A."/>
            <person name="Cummings N.J."/>
            <person name="Connerton I.F."/>
            <person name="Connerton P.L."/>
        </authorList>
    </citation>
    <scope>NUCLEOTIDE SEQUENCE [LARGE SCALE GENOMIC DNA]</scope>
    <source>
        <strain evidence="1">XL5</strain>
    </source>
</reference>
<sequence length="107" mass="12178">MNLTVIIKRQYDLLVRLLKLLIKKTLMHVLKVVVKRPRLKKVVVGVLIKFPKLHGFVADVVLKVWSGQRNINQGTQIIPASIATISSRANQIYSDLLDALEKSKEHQ</sequence>
<dbReference type="EMBL" id="CP046056">
    <property type="protein sequence ID" value="QQD23703.1"/>
    <property type="molecule type" value="Genomic_DNA"/>
</dbReference>
<keyword evidence="2" id="KW-1185">Reference proteome</keyword>
<evidence type="ECO:0000313" key="1">
    <source>
        <dbReference type="EMBL" id="QQD23703.1"/>
    </source>
</evidence>
<organism evidence="1 2">
    <name type="scientific">Venatoribacter cucullus</name>
    <dbReference type="NCBI Taxonomy" id="2661630"/>
    <lineage>
        <taxon>Bacteria</taxon>
        <taxon>Pseudomonadati</taxon>
        <taxon>Pseudomonadota</taxon>
        <taxon>Gammaproteobacteria</taxon>
        <taxon>Oceanospirillales</taxon>
        <taxon>Oceanospirillaceae</taxon>
        <taxon>Venatoribacter</taxon>
    </lineage>
</organism>
<gene>
    <name evidence="1" type="ORF">GJQ55_04025</name>
</gene>
<dbReference type="Proteomes" id="UP000596074">
    <property type="component" value="Chromosome"/>
</dbReference>
<dbReference type="AlphaFoldDB" id="A0A9E8JP70"/>
<dbReference type="KEGG" id="vcw:GJQ55_04025"/>
<proteinExistence type="predicted"/>